<evidence type="ECO:0000313" key="3">
    <source>
        <dbReference type="Proteomes" id="UP000198546"/>
    </source>
</evidence>
<reference evidence="2 3" key="1">
    <citation type="submission" date="2016-10" db="EMBL/GenBank/DDBJ databases">
        <authorList>
            <person name="de Groot N.N."/>
        </authorList>
    </citation>
    <scope>NUCLEOTIDE SEQUENCE [LARGE SCALE GENOMIC DNA]</scope>
    <source>
        <strain evidence="2 3">MON 2.2</strain>
    </source>
</reference>
<dbReference type="InterPro" id="IPR036291">
    <property type="entry name" value="NAD(P)-bd_dom_sf"/>
</dbReference>
<sequence length="227" mass="24945">MLVLGANGPSGRRTVQQALGRGLRVDALTRRPQGFPTRHERLHVVGGDATDPGVVDAAVAACDAVISVIGAPFTRHPVDVYSTSARLVVSAMQRHGQRRLLTVTSTGLTPVDQRHDIPVLERLLAPLARRTFGRSVYDDMERMESVVSGSDLDWTIVRPPGLTDEPGTGYQSAENWVDGGYCARDDLATLLLDQLDDTRYLRKVVAVSTPGLQVRTWQTIRRELLKR</sequence>
<evidence type="ECO:0000313" key="2">
    <source>
        <dbReference type="EMBL" id="SDD96236.1"/>
    </source>
</evidence>
<dbReference type="Proteomes" id="UP000198546">
    <property type="component" value="Chromosome i"/>
</dbReference>
<dbReference type="EMBL" id="LT629688">
    <property type="protein sequence ID" value="SDD96236.1"/>
    <property type="molecule type" value="Genomic_DNA"/>
</dbReference>
<organism evidence="2 3">
    <name type="scientific">Auraticoccus monumenti</name>
    <dbReference type="NCBI Taxonomy" id="675864"/>
    <lineage>
        <taxon>Bacteria</taxon>
        <taxon>Bacillati</taxon>
        <taxon>Actinomycetota</taxon>
        <taxon>Actinomycetes</taxon>
        <taxon>Propionibacteriales</taxon>
        <taxon>Propionibacteriaceae</taxon>
        <taxon>Auraticoccus</taxon>
    </lineage>
</organism>
<dbReference type="InterPro" id="IPR016040">
    <property type="entry name" value="NAD(P)-bd_dom"/>
</dbReference>
<dbReference type="PANTHER" id="PTHR15020">
    <property type="entry name" value="FLAVIN REDUCTASE-RELATED"/>
    <property type="match status" value="1"/>
</dbReference>
<dbReference type="PANTHER" id="PTHR15020:SF50">
    <property type="entry name" value="UPF0659 PROTEIN YMR090W"/>
    <property type="match status" value="1"/>
</dbReference>
<keyword evidence="3" id="KW-1185">Reference proteome</keyword>
<evidence type="ECO:0000259" key="1">
    <source>
        <dbReference type="Pfam" id="PF13460"/>
    </source>
</evidence>
<dbReference type="AlphaFoldDB" id="A0A1G6Z345"/>
<protein>
    <submittedName>
        <fullName evidence="2">Putative NADH-flavin reductase</fullName>
    </submittedName>
</protein>
<gene>
    <name evidence="2" type="ORF">SAMN04489747_2155</name>
</gene>
<dbReference type="Pfam" id="PF13460">
    <property type="entry name" value="NAD_binding_10"/>
    <property type="match status" value="1"/>
</dbReference>
<dbReference type="STRING" id="675864.SAMN04489747_2155"/>
<dbReference type="SUPFAM" id="SSF51735">
    <property type="entry name" value="NAD(P)-binding Rossmann-fold domains"/>
    <property type="match status" value="1"/>
</dbReference>
<feature type="domain" description="NAD(P)-binding" evidence="1">
    <location>
        <begin position="5"/>
        <end position="197"/>
    </location>
</feature>
<proteinExistence type="predicted"/>
<name>A0A1G6Z345_9ACTN</name>
<dbReference type="Gene3D" id="3.40.50.720">
    <property type="entry name" value="NAD(P)-binding Rossmann-like Domain"/>
    <property type="match status" value="1"/>
</dbReference>
<accession>A0A1G6Z345</accession>